<evidence type="ECO:0000256" key="9">
    <source>
        <dbReference type="ARBA" id="ARBA00023010"/>
    </source>
</evidence>
<dbReference type="Gene3D" id="3.30.1610.10">
    <property type="entry name" value="Peptidase S59, nucleoporin"/>
    <property type="match status" value="1"/>
</dbReference>
<feature type="compositionally biased region" description="Polar residues" evidence="12">
    <location>
        <begin position="617"/>
        <end position="635"/>
    </location>
</feature>
<dbReference type="GO" id="GO:0017056">
    <property type="term" value="F:structural constituent of nuclear pore"/>
    <property type="evidence" value="ECO:0007669"/>
    <property type="project" value="InterPro"/>
</dbReference>
<keyword evidence="5" id="KW-0813">Transport</keyword>
<evidence type="ECO:0000256" key="4">
    <source>
        <dbReference type="ARBA" id="ARBA00013472"/>
    </source>
</evidence>
<protein>
    <recommendedName>
        <fullName evidence="4">Nuclear pore complex protein Nup98-Nup96</fullName>
    </recommendedName>
</protein>
<dbReference type="GO" id="GO:0031965">
    <property type="term" value="C:nuclear membrane"/>
    <property type="evidence" value="ECO:0007669"/>
    <property type="project" value="UniProtKB-SubCell"/>
</dbReference>
<dbReference type="Pfam" id="PF21240">
    <property type="entry name" value="Nup98_GLEBS"/>
    <property type="match status" value="1"/>
</dbReference>
<dbReference type="InterPro" id="IPR007230">
    <property type="entry name" value="Nup98_auto-Pept-S59_dom"/>
</dbReference>
<evidence type="ECO:0000256" key="7">
    <source>
        <dbReference type="ARBA" id="ARBA00022816"/>
    </source>
</evidence>
<evidence type="ECO:0000256" key="2">
    <source>
        <dbReference type="ARBA" id="ARBA00004620"/>
    </source>
</evidence>
<keyword evidence="7" id="KW-0509">mRNA transport</keyword>
<evidence type="ECO:0000256" key="1">
    <source>
        <dbReference type="ARBA" id="ARBA00004567"/>
    </source>
</evidence>
<dbReference type="PANTHER" id="PTHR23198">
    <property type="entry name" value="NUCLEOPORIN"/>
    <property type="match status" value="1"/>
</dbReference>
<evidence type="ECO:0000256" key="5">
    <source>
        <dbReference type="ARBA" id="ARBA00022448"/>
    </source>
</evidence>
<evidence type="ECO:0000259" key="13">
    <source>
        <dbReference type="PROSITE" id="PS51434"/>
    </source>
</evidence>
<keyword evidence="10" id="KW-0906">Nuclear pore complex</keyword>
<keyword evidence="8" id="KW-0653">Protein transport</keyword>
<dbReference type="InterPro" id="IPR036903">
    <property type="entry name" value="Nup98_auto-Pept-S59_dom_sf"/>
</dbReference>
<comment type="subcellular location">
    <subcellularLocation>
        <location evidence="2">Nucleus membrane</location>
        <topology evidence="2">Peripheral membrane protein</topology>
        <orientation evidence="2">Nucleoplasmic side</orientation>
    </subcellularLocation>
    <subcellularLocation>
        <location evidence="1">Nucleus</location>
        <location evidence="1">Nuclear pore complex</location>
    </subcellularLocation>
</comment>
<dbReference type="Pfam" id="PF04096">
    <property type="entry name" value="Nucleoporin2"/>
    <property type="match status" value="1"/>
</dbReference>
<dbReference type="OrthoDB" id="3797628at2759"/>
<feature type="region of interest" description="Disordered" evidence="12">
    <location>
        <begin position="617"/>
        <end position="643"/>
    </location>
</feature>
<evidence type="ECO:0000256" key="6">
    <source>
        <dbReference type="ARBA" id="ARBA00022813"/>
    </source>
</evidence>
<proteinExistence type="inferred from homology"/>
<feature type="domain" description="Peptidase S59" evidence="13">
    <location>
        <begin position="693"/>
        <end position="835"/>
    </location>
</feature>
<dbReference type="GO" id="GO:0008139">
    <property type="term" value="F:nuclear localization sequence binding"/>
    <property type="evidence" value="ECO:0007669"/>
    <property type="project" value="TreeGrafter"/>
</dbReference>
<sequence>MFGGGNFGSNTPTFGGGAFPNTTTNTSVFGQPQQQPQVSTSLFGGGGFNQPKATFGSTFGSPQSSTMFGQQNRLTAPTTGGLFSGQTATVSPFSATGQTMGQTQVPAGTSFPFTPISGSDTMMKNGQASPISTRHQCITCMKEYENKSLEELRLEDYQLNRKGPQQGVMFGSTQPQQQQSTGLFSSFGSSATTTPFGQTSTFGAAATSTPSSGWMFNSLNQPKPQTGSFFSQPTAPVTSTTFGASPAFSFTNQTSQPASVFGANNTTVSTGGLGQTSTFTFGQPQAQTQSTGIFGQKPMTSAPSTAFGGGFGASAFTNTSTANKPTLGFSGFGTSTAPTFGTTTTNFGTGTSSGGMFGFQNQTQNKPFSFSTPFATQSQAQPTQPTFGAPSTGFSFNTAATTAPTMGFGTSASTFGGLGNTMNSFSTPTFGSTQPSLGFGFGQNTTTTPGFSSFTPATMFSPAVQQQQNTPQPGAYGFATTPYKDSPLFYNLIANRDFDNMVKPTSAAAQRAIKEASRRRTSTSLSFSFPAQVSKNVTYPSPQSFSKHAIFDGFEDEEDKGFSIDILSPKTMVKKLTLKSLKNSLTPNHRQSISFSTSPHLGENGFVNDSADASLLDLNTSRGGSDTQSAASENDSPTKYRDEDYVELSGERAGVPVQLIQKRRSGTESLLVGMGGGDNNAYEEHKCRVVNTRAGYYIEPPIETLEKCVDDQGNCFVKGLVIGRLGHGEIRYIDVVNVAGVNIDEIVHFRHKEVVVYPDDSNKPPVGSGLNCPAFVCLDRVWPIDKATKDPIKYPLQLQNMGYENSLRRSCSRLGAEFISYVPETGVWTFKVPHFSKYSCDVEEAETDTTDVQSSQPPIKGLGGVLMQINQYVPTSKTLSSHQQSSPRFESLLNEGKQLQQQQQTKLQQMDIEDDCLPLIRNQVARQSTPVIPMATDDFGYSISNVEHNPLTPTDSNDSESDWVPDDLFSGKGQYESVLQGTSETSAVRMMKSALMFTELAHDKDTEIQPPTKKFRSPLLRSKSMAGQTIAINISDADRRKSLLELKQRRPGPPIKTLVTLKEQDEVVSPFGTDHVTSITRRHEVSKRFPENILFSKLSLHTTNGNRYIATPRVTFGPLGTFMTVTNSSKMGSWVNVKKIKSYMDLSMDATTIQLLEKQLSKQMARAEPQPEDQIHVLQSFCLQNELHPTAKDAQREVMMWELFQMLWPRSEEEGLPPVLETRDNVSKWLSKYCEDLFSQTLGKNAQISVLGLLKMGRREEACMLAVKNRNPYLALLMSQAALVKASASNCKEQLDVWQDEGALDLLSKNTVNIYRLCAGDILLDSIDISKMTTSEWLQHFAIYLWYCCPPQVSIKEALASFQQLLKYELVQRTGWIEEEISRVAFPSVCDSSLPNLCVQLLKLYCFEGYPLRSILDPDTYSEDCLDYKLAWLLMVHLRPRNFQIYEDHFSSIATSFSYQLEQVGLYPWAVFVTSRTQDRALYHNTLVERNLGTWGTVEHERFLLENSLLRQPQFLFNSRVTRESKEDNREYGGIWYLLKSGNVQKSFDELEKFFNVEIMKSSDIVDSLLELIKLMKPFSNEIRNWNTRGWFMLGTLELLQIRKSYENRGRAKFLPNLTDAEFYKLISLFLKSFAQYKPMNAQERAVSIELAVLVQKIVAELIINNPELKEKIGVGNVSGLIHLSVPQDYKNELRYFVNALM</sequence>
<evidence type="ECO:0000256" key="3">
    <source>
        <dbReference type="ARBA" id="ARBA00008926"/>
    </source>
</evidence>
<dbReference type="GO" id="GO:0006606">
    <property type="term" value="P:protein import into nucleus"/>
    <property type="evidence" value="ECO:0007669"/>
    <property type="project" value="TreeGrafter"/>
</dbReference>
<reference evidence="14 15" key="1">
    <citation type="submission" date="2015-12" db="EMBL/GenBank/DDBJ databases">
        <title>The genome of Folsomia candida.</title>
        <authorList>
            <person name="Faddeeva A."/>
            <person name="Derks M.F."/>
            <person name="Anvar Y."/>
            <person name="Smit S."/>
            <person name="Van Straalen N."/>
            <person name="Roelofs D."/>
        </authorList>
    </citation>
    <scope>NUCLEOTIDE SEQUENCE [LARGE SCALE GENOMIC DNA]</scope>
    <source>
        <strain evidence="14 15">VU population</strain>
        <tissue evidence="14">Whole body</tissue>
    </source>
</reference>
<keyword evidence="6" id="KW-0068">Autocatalytic cleavage</keyword>
<gene>
    <name evidence="14" type="ORF">Fcan01_12640</name>
</gene>
<dbReference type="GO" id="GO:0003723">
    <property type="term" value="F:RNA binding"/>
    <property type="evidence" value="ECO:0007669"/>
    <property type="project" value="TreeGrafter"/>
</dbReference>
<dbReference type="GO" id="GO:0051028">
    <property type="term" value="P:mRNA transport"/>
    <property type="evidence" value="ECO:0007669"/>
    <property type="project" value="UniProtKB-KW"/>
</dbReference>
<dbReference type="FunFam" id="1.10.10.2360:FF:000001">
    <property type="entry name" value="Nuclear pore complex protein Nup98-Nup96"/>
    <property type="match status" value="1"/>
</dbReference>
<comment type="caution">
    <text evidence="14">The sequence shown here is derived from an EMBL/GenBank/DDBJ whole genome shotgun (WGS) entry which is preliminary data.</text>
</comment>
<keyword evidence="11" id="KW-0539">Nucleus</keyword>
<feature type="region of interest" description="Disordered" evidence="12">
    <location>
        <begin position="1"/>
        <end position="41"/>
    </location>
</feature>
<evidence type="ECO:0000313" key="14">
    <source>
        <dbReference type="EMBL" id="OXA52833.1"/>
    </source>
</evidence>
<dbReference type="EMBL" id="LNIX01000006">
    <property type="protein sequence ID" value="OXA52833.1"/>
    <property type="molecule type" value="Genomic_DNA"/>
</dbReference>
<evidence type="ECO:0000256" key="12">
    <source>
        <dbReference type="SAM" id="MobiDB-lite"/>
    </source>
</evidence>
<name>A0A226E5E2_FOLCA</name>
<dbReference type="Proteomes" id="UP000198287">
    <property type="component" value="Unassembled WGS sequence"/>
</dbReference>
<evidence type="ECO:0000313" key="15">
    <source>
        <dbReference type="Proteomes" id="UP000198287"/>
    </source>
</evidence>
<dbReference type="InterPro" id="IPR021967">
    <property type="entry name" value="Nup98_C"/>
</dbReference>
<dbReference type="GO" id="GO:0034398">
    <property type="term" value="P:telomere tethering at nuclear periphery"/>
    <property type="evidence" value="ECO:0007669"/>
    <property type="project" value="TreeGrafter"/>
</dbReference>
<evidence type="ECO:0000256" key="11">
    <source>
        <dbReference type="ARBA" id="ARBA00023242"/>
    </source>
</evidence>
<evidence type="ECO:0000256" key="10">
    <source>
        <dbReference type="ARBA" id="ARBA00023132"/>
    </source>
</evidence>
<comment type="similarity">
    <text evidence="3">Belongs to the nucleoporin GLFG family.</text>
</comment>
<evidence type="ECO:0000256" key="8">
    <source>
        <dbReference type="ARBA" id="ARBA00022927"/>
    </source>
</evidence>
<dbReference type="GO" id="GO:0000973">
    <property type="term" value="P:post-transcriptional tethering of RNA polymerase II gene DNA at nuclear periphery"/>
    <property type="evidence" value="ECO:0007669"/>
    <property type="project" value="TreeGrafter"/>
</dbReference>
<dbReference type="PROSITE" id="PS51434">
    <property type="entry name" value="NUP_C"/>
    <property type="match status" value="1"/>
</dbReference>
<dbReference type="STRING" id="158441.A0A226E5E2"/>
<accession>A0A226E5E2</accession>
<dbReference type="Gene3D" id="1.10.10.2360">
    <property type="match status" value="1"/>
</dbReference>
<dbReference type="Gene3D" id="1.25.40.690">
    <property type="match status" value="1"/>
</dbReference>
<dbReference type="SUPFAM" id="SSF82215">
    <property type="entry name" value="C-terminal autoproteolytic domain of nucleoporin nup98"/>
    <property type="match status" value="1"/>
</dbReference>
<dbReference type="GO" id="GO:0044614">
    <property type="term" value="C:nuclear pore cytoplasmic filaments"/>
    <property type="evidence" value="ECO:0007669"/>
    <property type="project" value="TreeGrafter"/>
</dbReference>
<feature type="compositionally biased region" description="Polar residues" evidence="12">
    <location>
        <begin position="20"/>
        <end position="41"/>
    </location>
</feature>
<dbReference type="InterPro" id="IPR037665">
    <property type="entry name" value="Nucleoporin_S59-like"/>
</dbReference>
<dbReference type="Pfam" id="PF12110">
    <property type="entry name" value="Nup96"/>
    <property type="match status" value="1"/>
</dbReference>
<keyword evidence="15" id="KW-1185">Reference proteome</keyword>
<dbReference type="PANTHER" id="PTHR23198:SF6">
    <property type="entry name" value="NUCLEAR PORE COMPLEX PROTEIN NUP98-NUP96"/>
    <property type="match status" value="1"/>
</dbReference>
<organism evidence="14 15">
    <name type="scientific">Folsomia candida</name>
    <name type="common">Springtail</name>
    <dbReference type="NCBI Taxonomy" id="158441"/>
    <lineage>
        <taxon>Eukaryota</taxon>
        <taxon>Metazoa</taxon>
        <taxon>Ecdysozoa</taxon>
        <taxon>Arthropoda</taxon>
        <taxon>Hexapoda</taxon>
        <taxon>Collembola</taxon>
        <taxon>Entomobryomorpha</taxon>
        <taxon>Isotomoidea</taxon>
        <taxon>Isotomidae</taxon>
        <taxon>Proisotominae</taxon>
        <taxon>Folsomia</taxon>
    </lineage>
</organism>
<dbReference type="GO" id="GO:0006405">
    <property type="term" value="P:RNA export from nucleus"/>
    <property type="evidence" value="ECO:0007669"/>
    <property type="project" value="TreeGrafter"/>
</dbReference>
<dbReference type="OMA" id="RVWPIDK"/>
<keyword evidence="9" id="KW-0811">Translocation</keyword>